<dbReference type="Proteomes" id="UP000609531">
    <property type="component" value="Unassembled WGS sequence"/>
</dbReference>
<reference evidence="2" key="1">
    <citation type="submission" date="2020-12" db="EMBL/GenBank/DDBJ databases">
        <title>Bacterial taxonomy.</title>
        <authorList>
            <person name="Pan X."/>
        </authorList>
    </citation>
    <scope>NUCLEOTIDE SEQUENCE</scope>
    <source>
        <strain evidence="2">B2012</strain>
    </source>
</reference>
<gene>
    <name evidence="2" type="ORF">JCR33_13900</name>
</gene>
<dbReference type="InterPro" id="IPR001466">
    <property type="entry name" value="Beta-lactam-related"/>
</dbReference>
<keyword evidence="3" id="KW-1185">Reference proteome</keyword>
<proteinExistence type="predicted"/>
<dbReference type="Gene3D" id="3.40.710.10">
    <property type="entry name" value="DD-peptidase/beta-lactamase superfamily"/>
    <property type="match status" value="1"/>
</dbReference>
<comment type="caution">
    <text evidence="2">The sequence shown here is derived from an EMBL/GenBank/DDBJ whole genome shotgun (WGS) entry which is preliminary data.</text>
</comment>
<dbReference type="SUPFAM" id="SSF56601">
    <property type="entry name" value="beta-lactamase/transpeptidase-like"/>
    <property type="match status" value="1"/>
</dbReference>
<accession>A0A934IQE5</accession>
<dbReference type="RefSeq" id="WP_198882701.1">
    <property type="nucleotide sequence ID" value="NZ_JAEKJA010000011.1"/>
</dbReference>
<evidence type="ECO:0000313" key="3">
    <source>
        <dbReference type="Proteomes" id="UP000609531"/>
    </source>
</evidence>
<dbReference type="InterPro" id="IPR050789">
    <property type="entry name" value="Diverse_Enzym_Activities"/>
</dbReference>
<name>A0A934IQE5_9HYPH</name>
<dbReference type="PANTHER" id="PTHR43283">
    <property type="entry name" value="BETA-LACTAMASE-RELATED"/>
    <property type="match status" value="1"/>
</dbReference>
<dbReference type="InterPro" id="IPR012338">
    <property type="entry name" value="Beta-lactam/transpept-like"/>
</dbReference>
<dbReference type="AlphaFoldDB" id="A0A934IQE5"/>
<organism evidence="2 3">
    <name type="scientific">Acuticoccus mangrovi</name>
    <dbReference type="NCBI Taxonomy" id="2796142"/>
    <lineage>
        <taxon>Bacteria</taxon>
        <taxon>Pseudomonadati</taxon>
        <taxon>Pseudomonadota</taxon>
        <taxon>Alphaproteobacteria</taxon>
        <taxon>Hyphomicrobiales</taxon>
        <taxon>Amorphaceae</taxon>
        <taxon>Acuticoccus</taxon>
    </lineage>
</organism>
<evidence type="ECO:0000259" key="1">
    <source>
        <dbReference type="Pfam" id="PF00144"/>
    </source>
</evidence>
<dbReference type="Pfam" id="PF00144">
    <property type="entry name" value="Beta-lactamase"/>
    <property type="match status" value="1"/>
</dbReference>
<evidence type="ECO:0000313" key="2">
    <source>
        <dbReference type="EMBL" id="MBJ3776795.1"/>
    </source>
</evidence>
<feature type="domain" description="Beta-lactamase-related" evidence="1">
    <location>
        <begin position="12"/>
        <end position="371"/>
    </location>
</feature>
<dbReference type="PANTHER" id="PTHR43283:SF3">
    <property type="entry name" value="BETA-LACTAMASE FAMILY PROTEIN (AFU_ORTHOLOGUE AFUA_5G07500)"/>
    <property type="match status" value="1"/>
</dbReference>
<protein>
    <submittedName>
        <fullName evidence="2">Beta-lactamase family protein</fullName>
    </submittedName>
</protein>
<dbReference type="EMBL" id="JAEKJA010000011">
    <property type="protein sequence ID" value="MBJ3776795.1"/>
    <property type="molecule type" value="Genomic_DNA"/>
</dbReference>
<sequence>MGSSDSQVVARLDAVFDGFVVDGNVVGASVAVSREGDKIYMRCDGFADRESGRRVTADSLYRLASLTKLVTSVTALSLWDEKRLDLAEPVRTYLPWFETRLADGTPADITLSELMSHSGGLTYGFLGAVDGPMVAAGVSDGLDDARLSLAENCRRIATVPLICAPGSAWNYSVSTDVLGAVIEAVTGEPLPQAVSARVTGPLGMVDTAFTAVDPARLTKAYAIRPDGVVPMSDPQELPSSTGGIVRYSPGRALDSQAFPSGGSGMVGSLDDYLALLEAIRTGGAPILSPEAVRLLVTDQVAGLDVPMAGAGWGFGHGVAVLRDPAAAGTARGEGAWRWAGVYGLSYWVDPASGTSAVSMTNTAGTGKPGHFHDSVTRAVHPDAA</sequence>